<reference evidence="3 4" key="1">
    <citation type="submission" date="2018-09" db="EMBL/GenBank/DDBJ databases">
        <title>The draft genome of Acinetobacter spp. strains.</title>
        <authorList>
            <person name="Qin J."/>
            <person name="Feng Y."/>
            <person name="Zong Z."/>
        </authorList>
    </citation>
    <scope>NUCLEOTIDE SEQUENCE [LARGE SCALE GENOMIC DNA]</scope>
    <source>
        <strain evidence="3 4">WCHAc060002</strain>
    </source>
</reference>
<evidence type="ECO:0000259" key="2">
    <source>
        <dbReference type="Pfam" id="PF09994"/>
    </source>
</evidence>
<accession>A0A3A8G7S4</accession>
<dbReference type="EMBL" id="RAXZ01000017">
    <property type="protein sequence ID" value="RKG51004.1"/>
    <property type="molecule type" value="Genomic_DNA"/>
</dbReference>
<feature type="domain" description="T6SS Phospholipase effector Tle1-like catalytic" evidence="2">
    <location>
        <begin position="210"/>
        <end position="333"/>
    </location>
</feature>
<evidence type="ECO:0000256" key="1">
    <source>
        <dbReference type="SAM" id="Coils"/>
    </source>
</evidence>
<keyword evidence="1" id="KW-0175">Coiled coil</keyword>
<dbReference type="PANTHER" id="PTHR33840:SF1">
    <property type="entry name" value="TLE1 PHOSPHOLIPASE DOMAIN-CONTAINING PROTEIN"/>
    <property type="match status" value="1"/>
</dbReference>
<dbReference type="Pfam" id="PF09994">
    <property type="entry name" value="T6SS_Tle1-like_cat"/>
    <property type="match status" value="1"/>
</dbReference>
<proteinExistence type="predicted"/>
<dbReference type="RefSeq" id="WP_120367834.1">
    <property type="nucleotide sequence ID" value="NZ_RAXZ01000017.1"/>
</dbReference>
<name>A0A3A8G7S4_9GAMM</name>
<dbReference type="Proteomes" id="UP000281084">
    <property type="component" value="Unassembled WGS sequence"/>
</dbReference>
<feature type="coiled-coil region" evidence="1">
    <location>
        <begin position="137"/>
        <end position="164"/>
    </location>
</feature>
<gene>
    <name evidence="3" type="ORF">D7V64_12055</name>
</gene>
<dbReference type="PANTHER" id="PTHR33840">
    <property type="match status" value="1"/>
</dbReference>
<dbReference type="InterPro" id="IPR018712">
    <property type="entry name" value="Tle1-like_cat"/>
</dbReference>
<organism evidence="3 4">
    <name type="scientific">Acinetobacter cumulans</name>
    <dbReference type="NCBI Taxonomy" id="2136182"/>
    <lineage>
        <taxon>Bacteria</taxon>
        <taxon>Pseudomonadati</taxon>
        <taxon>Pseudomonadota</taxon>
        <taxon>Gammaproteobacteria</taxon>
        <taxon>Moraxellales</taxon>
        <taxon>Moraxellaceae</taxon>
        <taxon>Acinetobacter</taxon>
    </lineage>
</organism>
<evidence type="ECO:0000313" key="4">
    <source>
        <dbReference type="Proteomes" id="UP000281084"/>
    </source>
</evidence>
<sequence length="568" mass="64717">MSLTISEKIKNNNQDVSNQLPVSKQSCEDIVNLSVYFDGTGNNLKNDETDKKWANPARLWKNALSYSAFESETNRLVVPLSHPVYVSGVGTPFNGEIDHLEVSVRWMQDNDLTGGSTGIGGSKRLQYGEEQINTHLSKVLKQKIEKLEAELQQDVAQRKNEVNTKVISNLNQHRLIKKINLSVFGFSRGAALARVFTNEVIWKAEAENLELKYEMEGYAEKIPLEVKFLGLFDTVASFGLPATNLPNKLTFSGRDMVVDPRVKNCLHLIAGNEQRFAFPVDLVRKDGVLANPKNWKEVVYPGMHSDVGGGYEPKSQHVSNNFARITLKHMTNEAELSGVKIFSYDKLEEVQNKLFLEQFKIEAETQACWDALQKEAGASTGKVEDDMKRYMQIYYSAYGTLHRQKQALHAAGKSDANIAQSVAQKNRAESRRWWGPTDMATEVERVKKARGYTSADSNQVTGYKQLYRVFYPLQKLYEFYIGIDDWELESFEKEANENTIKFYSNYVHDSKYGFIYNAEPFSYFRQRTVYEPKRSWKGKRVDKKLGPVHEQIARENAMSEAVPETALN</sequence>
<comment type="caution">
    <text evidence="3">The sequence shown here is derived from an EMBL/GenBank/DDBJ whole genome shotgun (WGS) entry which is preliminary data.</text>
</comment>
<protein>
    <submittedName>
        <fullName evidence="3">DUF2235 domain-containing protein</fullName>
    </submittedName>
</protein>
<evidence type="ECO:0000313" key="3">
    <source>
        <dbReference type="EMBL" id="RKG51004.1"/>
    </source>
</evidence>
<dbReference type="AlphaFoldDB" id="A0A3A8G7S4"/>